<dbReference type="InterPro" id="IPR025110">
    <property type="entry name" value="AMP-bd_C"/>
</dbReference>
<dbReference type="OrthoDB" id="9803968at2"/>
<sequence>ARGCHPCLRYKLSPMSPSRTYGVPTLYAGMVAHMEKVTPRGLDRLRICVSAGEALPAEIGSRWKAQTGADILDGVGSTEMLHIFLSNAPGNIVYGTSGVPVPGYRVRLVDEAGGEVGEGEVGELLVDGPSAADGYWNQRDKSRSTFEGRWTRTGDKYERAADGRFVYCGRTDDMFKVSGIWVSPFEVEQALVSHPDVLEAAVVAHKDESGLEKPRAFVVLKNGHAPENLPEVLKEHVKGKVGAWKYPRWIEIVPDLPKTATGKVQRFKLREGA</sequence>
<reference evidence="4 5" key="1">
    <citation type="submission" date="2018-12" db="EMBL/GenBank/DDBJ databases">
        <title>Mesorhizobium carbonis sp. nov., isolated from coal mine water.</title>
        <authorList>
            <person name="Xin W."/>
            <person name="Xu Z."/>
            <person name="Xiang F."/>
            <person name="Zhang J."/>
            <person name="Xi L."/>
            <person name="Liu J."/>
        </authorList>
    </citation>
    <scope>NUCLEOTIDE SEQUENCE [LARGE SCALE GENOMIC DNA]</scope>
    <source>
        <strain evidence="4 5">B2.3</strain>
    </source>
</reference>
<gene>
    <name evidence="4" type="ORF">EJC49_13050</name>
</gene>
<evidence type="ECO:0000313" key="5">
    <source>
        <dbReference type="Proteomes" id="UP000278398"/>
    </source>
</evidence>
<dbReference type="InterPro" id="IPR000873">
    <property type="entry name" value="AMP-dep_synth/lig_dom"/>
</dbReference>
<dbReference type="GO" id="GO:0044550">
    <property type="term" value="P:secondary metabolite biosynthetic process"/>
    <property type="evidence" value="ECO:0007669"/>
    <property type="project" value="TreeGrafter"/>
</dbReference>
<keyword evidence="1 4" id="KW-0436">Ligase</keyword>
<dbReference type="Pfam" id="PF13193">
    <property type="entry name" value="AMP-binding_C"/>
    <property type="match status" value="1"/>
</dbReference>
<proteinExistence type="predicted"/>
<dbReference type="Gene3D" id="2.30.38.10">
    <property type="entry name" value="Luciferase, Domain 3"/>
    <property type="match status" value="1"/>
</dbReference>
<dbReference type="PANTHER" id="PTHR43352">
    <property type="entry name" value="ACETYL-COA SYNTHETASE"/>
    <property type="match status" value="1"/>
</dbReference>
<dbReference type="EMBL" id="RWKW01000044">
    <property type="protein sequence ID" value="RST85980.1"/>
    <property type="molecule type" value="Genomic_DNA"/>
</dbReference>
<dbReference type="PANTHER" id="PTHR43352:SF1">
    <property type="entry name" value="ANTHRANILATE--COA LIGASE"/>
    <property type="match status" value="1"/>
</dbReference>
<evidence type="ECO:0000259" key="3">
    <source>
        <dbReference type="Pfam" id="PF13193"/>
    </source>
</evidence>
<dbReference type="AlphaFoldDB" id="A0A3R9ZRG3"/>
<evidence type="ECO:0000259" key="2">
    <source>
        <dbReference type="Pfam" id="PF00501"/>
    </source>
</evidence>
<name>A0A3R9ZRG3_9HYPH</name>
<dbReference type="SUPFAM" id="SSF56801">
    <property type="entry name" value="Acetyl-CoA synthetase-like"/>
    <property type="match status" value="1"/>
</dbReference>
<dbReference type="Gene3D" id="3.40.50.12820">
    <property type="match status" value="1"/>
</dbReference>
<feature type="domain" description="AMP-binding enzyme C-terminal" evidence="3">
    <location>
        <begin position="186"/>
        <end position="263"/>
    </location>
</feature>
<feature type="domain" description="AMP-dependent synthetase/ligase" evidence="2">
    <location>
        <begin position="17"/>
        <end position="136"/>
    </location>
</feature>
<dbReference type="NCBIfam" id="TIGR02262">
    <property type="entry name" value="benz_CoA_lig"/>
    <property type="match status" value="1"/>
</dbReference>
<comment type="caution">
    <text evidence="4">The sequence shown here is derived from an EMBL/GenBank/DDBJ whole genome shotgun (WGS) entry which is preliminary data.</text>
</comment>
<evidence type="ECO:0000313" key="4">
    <source>
        <dbReference type="EMBL" id="RST85980.1"/>
    </source>
</evidence>
<dbReference type="Proteomes" id="UP000278398">
    <property type="component" value="Unassembled WGS sequence"/>
</dbReference>
<dbReference type="InterPro" id="IPR011957">
    <property type="entry name" value="Benz_CoA_lig"/>
</dbReference>
<keyword evidence="5" id="KW-1185">Reference proteome</keyword>
<feature type="non-terminal residue" evidence="4">
    <location>
        <position position="1"/>
    </location>
</feature>
<dbReference type="GO" id="GO:0016405">
    <property type="term" value="F:CoA-ligase activity"/>
    <property type="evidence" value="ECO:0007669"/>
    <property type="project" value="InterPro"/>
</dbReference>
<dbReference type="GO" id="GO:0016878">
    <property type="term" value="F:acid-thiol ligase activity"/>
    <property type="evidence" value="ECO:0007669"/>
    <property type="project" value="TreeGrafter"/>
</dbReference>
<protein>
    <submittedName>
        <fullName evidence="4">Benzoate-CoA ligase family protein</fullName>
    </submittedName>
</protein>
<organism evidence="4 5">
    <name type="scientific">Aquibium carbonis</name>
    <dbReference type="NCBI Taxonomy" id="2495581"/>
    <lineage>
        <taxon>Bacteria</taxon>
        <taxon>Pseudomonadati</taxon>
        <taxon>Pseudomonadota</taxon>
        <taxon>Alphaproteobacteria</taxon>
        <taxon>Hyphomicrobiales</taxon>
        <taxon>Phyllobacteriaceae</taxon>
        <taxon>Aquibium</taxon>
    </lineage>
</organism>
<dbReference type="RefSeq" id="WP_126700373.1">
    <property type="nucleotide sequence ID" value="NZ_RWKW01000044.1"/>
</dbReference>
<dbReference type="Gene3D" id="3.30.300.30">
    <property type="match status" value="1"/>
</dbReference>
<dbReference type="InterPro" id="IPR045851">
    <property type="entry name" value="AMP-bd_C_sf"/>
</dbReference>
<dbReference type="Pfam" id="PF00501">
    <property type="entry name" value="AMP-binding"/>
    <property type="match status" value="1"/>
</dbReference>
<accession>A0A3R9ZRG3</accession>
<evidence type="ECO:0000256" key="1">
    <source>
        <dbReference type="ARBA" id="ARBA00022598"/>
    </source>
</evidence>
<dbReference type="GO" id="GO:0005524">
    <property type="term" value="F:ATP binding"/>
    <property type="evidence" value="ECO:0007669"/>
    <property type="project" value="InterPro"/>
</dbReference>